<dbReference type="InterPro" id="IPR038721">
    <property type="entry name" value="IS701-like_DDE_dom"/>
</dbReference>
<evidence type="ECO:0000256" key="1">
    <source>
        <dbReference type="SAM" id="MobiDB-lite"/>
    </source>
</evidence>
<evidence type="ECO:0000259" key="3">
    <source>
        <dbReference type="Pfam" id="PF13546"/>
    </source>
</evidence>
<dbReference type="InterPro" id="IPR012337">
    <property type="entry name" value="RNaseH-like_sf"/>
</dbReference>
<dbReference type="Gene3D" id="3.90.350.10">
    <property type="entry name" value="Transposase Inhibitor Protein From Tn5, Chain A, domain 1"/>
    <property type="match status" value="1"/>
</dbReference>
<feature type="region of interest" description="Disordered" evidence="1">
    <location>
        <begin position="223"/>
        <end position="243"/>
    </location>
</feature>
<feature type="compositionally biased region" description="Basic residues" evidence="1">
    <location>
        <begin position="226"/>
        <end position="241"/>
    </location>
</feature>
<keyword evidence="2" id="KW-0472">Membrane</keyword>
<evidence type="ECO:0000313" key="4">
    <source>
        <dbReference type="EMBL" id="GAF80213.1"/>
    </source>
</evidence>
<dbReference type="AlphaFoldDB" id="X0SGQ0"/>
<sequence length="355" mass="40734">MARYTISSSFLGVVLSVRLAFSKRSWPYLAAAIVPWLLCAGQRSVTRLWALGSHRRSLSGYYRFLSDGKWRLEVFFRCLFDLMVRTFRVSELTLVLDDTLSPKWGRGIFGTAFHFDHTARPRAGYIWGHNWVVLATVVQVGTLMWVALPFWVALYRSEKTCRRGEFRTRHELAVEALRAVRGWFSGPIRLLADGAYFNRSLVGPARALAMGVVSRLRSDARLREARPRKRPKGKRGRKPKHGPWLPRLSSLARQRSGFRTLAVAIYGKTVTLRLREVVAWWPPLSCEVKVVIARDPKRPKRVAYLVTTDLSLTAVEVVEAFARRWTIEQMFSVAKHQLGFDSAEVRKERAVRRHA</sequence>
<evidence type="ECO:0000256" key="2">
    <source>
        <dbReference type="SAM" id="Phobius"/>
    </source>
</evidence>
<keyword evidence="2" id="KW-1133">Transmembrane helix</keyword>
<gene>
    <name evidence="4" type="ORF">S01H1_06314</name>
</gene>
<feature type="transmembrane region" description="Helical" evidence="2">
    <location>
        <begin position="131"/>
        <end position="154"/>
    </location>
</feature>
<accession>X0SGQ0</accession>
<reference evidence="4" key="1">
    <citation type="journal article" date="2014" name="Front. Microbiol.">
        <title>High frequency of phylogenetically diverse reductive dehalogenase-homologous genes in deep subseafloor sedimentary metagenomes.</title>
        <authorList>
            <person name="Kawai M."/>
            <person name="Futagami T."/>
            <person name="Toyoda A."/>
            <person name="Takaki Y."/>
            <person name="Nishi S."/>
            <person name="Hori S."/>
            <person name="Arai W."/>
            <person name="Tsubouchi T."/>
            <person name="Morono Y."/>
            <person name="Uchiyama I."/>
            <person name="Ito T."/>
            <person name="Fujiyama A."/>
            <person name="Inagaki F."/>
            <person name="Takami H."/>
        </authorList>
    </citation>
    <scope>NUCLEOTIDE SEQUENCE</scope>
    <source>
        <strain evidence="4">Expedition CK06-06</strain>
    </source>
</reference>
<feature type="non-terminal residue" evidence="4">
    <location>
        <position position="355"/>
    </location>
</feature>
<protein>
    <recommendedName>
        <fullName evidence="3">Transposase IS701-like DDE domain-containing protein</fullName>
    </recommendedName>
</protein>
<comment type="caution">
    <text evidence="4">The sequence shown here is derived from an EMBL/GenBank/DDBJ whole genome shotgun (WGS) entry which is preliminary data.</text>
</comment>
<proteinExistence type="predicted"/>
<dbReference type="Pfam" id="PF13546">
    <property type="entry name" value="DDE_5"/>
    <property type="match status" value="1"/>
</dbReference>
<dbReference type="SUPFAM" id="SSF53098">
    <property type="entry name" value="Ribonuclease H-like"/>
    <property type="match status" value="1"/>
</dbReference>
<feature type="domain" description="Transposase IS701-like DDE" evidence="3">
    <location>
        <begin position="23"/>
        <end position="246"/>
    </location>
</feature>
<keyword evidence="2" id="KW-0812">Transmembrane</keyword>
<name>X0SGQ0_9ZZZZ</name>
<organism evidence="4">
    <name type="scientific">marine sediment metagenome</name>
    <dbReference type="NCBI Taxonomy" id="412755"/>
    <lineage>
        <taxon>unclassified sequences</taxon>
        <taxon>metagenomes</taxon>
        <taxon>ecological metagenomes</taxon>
    </lineage>
</organism>
<dbReference type="EMBL" id="BARS01003267">
    <property type="protein sequence ID" value="GAF80213.1"/>
    <property type="molecule type" value="Genomic_DNA"/>
</dbReference>